<name>A0A139QQG8_9STRE</name>
<dbReference type="EMBL" id="LQOF01000131">
    <property type="protein sequence ID" value="KXT71526.1"/>
    <property type="molecule type" value="Genomic_DNA"/>
</dbReference>
<proteinExistence type="predicted"/>
<gene>
    <name evidence="1" type="ORF">SGADD02_00784</name>
    <name evidence="2" type="ORF">SGADD03_01780</name>
</gene>
<dbReference type="EMBL" id="LQXV01000355">
    <property type="protein sequence ID" value="KXU04778.1"/>
    <property type="molecule type" value="Genomic_DNA"/>
</dbReference>
<accession>A0A139QQG8</accession>
<evidence type="ECO:0000313" key="2">
    <source>
        <dbReference type="EMBL" id="KXU04778.1"/>
    </source>
</evidence>
<protein>
    <submittedName>
        <fullName evidence="2">Uncharacterized protein</fullName>
    </submittedName>
</protein>
<comment type="caution">
    <text evidence="2">The sequence shown here is derived from an EMBL/GenBank/DDBJ whole genome shotgun (WGS) entry which is preliminary data.</text>
</comment>
<evidence type="ECO:0000313" key="4">
    <source>
        <dbReference type="Proteomes" id="UP000071927"/>
    </source>
</evidence>
<evidence type="ECO:0000313" key="3">
    <source>
        <dbReference type="Proteomes" id="UP000070198"/>
    </source>
</evidence>
<dbReference type="Proteomes" id="UP000071927">
    <property type="component" value="Unassembled WGS sequence"/>
</dbReference>
<evidence type="ECO:0000313" key="1">
    <source>
        <dbReference type="EMBL" id="KXT71526.1"/>
    </source>
</evidence>
<reference evidence="3 4" key="1">
    <citation type="submission" date="2016-01" db="EMBL/GenBank/DDBJ databases">
        <title>Highly variable Streptococcus oralis are common among viridans streptococci isolated from primates.</title>
        <authorList>
            <person name="Denapaite D."/>
            <person name="Rieger M."/>
            <person name="Koendgen S."/>
            <person name="Brueckner R."/>
            <person name="Ochigava I."/>
            <person name="Kappeler P."/>
            <person name="Maetz-Rensing K."/>
            <person name="Leendertz F."/>
            <person name="Hakenbeck R."/>
        </authorList>
    </citation>
    <scope>NUCLEOTIDE SEQUENCE [LARGE SCALE GENOMIC DNA]</scope>
    <source>
        <strain evidence="1 3">DD02</strain>
        <strain evidence="2 4">DD03</strain>
    </source>
</reference>
<dbReference type="Proteomes" id="UP000070198">
    <property type="component" value="Unassembled WGS sequence"/>
</dbReference>
<organism evidence="2 4">
    <name type="scientific">Streptococcus gallolyticus</name>
    <dbReference type="NCBI Taxonomy" id="315405"/>
    <lineage>
        <taxon>Bacteria</taxon>
        <taxon>Bacillati</taxon>
        <taxon>Bacillota</taxon>
        <taxon>Bacilli</taxon>
        <taxon>Lactobacillales</taxon>
        <taxon>Streptococcaceae</taxon>
        <taxon>Streptococcus</taxon>
    </lineage>
</organism>
<dbReference type="AlphaFoldDB" id="A0A139QQG8"/>
<sequence>MVYVPALVIVMTEPEIVTPSESLVAVSLSIEMVATLVSSVVVVSVSVEVATSVAVLSSSVVFSLLSDSLPSLSVASVLSEALVSLVASACVSCSVEVSFSSDSVTLVAVSALSESVLSLVASVVSASSAIAVLSVSLVDSFEVVDSEVACSLESSLVELSVVATRSFAVAAVVSSAETVPEKAKSAIAPTRMIPETKPCLDFRFTSCPFACPIAERFKRCRLFINKNFLSL</sequence>